<proteinExistence type="predicted"/>
<accession>A0A3B1DCP2</accession>
<dbReference type="EMBL" id="UOGL01000464">
    <property type="protein sequence ID" value="VAX40596.1"/>
    <property type="molecule type" value="Genomic_DNA"/>
</dbReference>
<sequence length="143" mass="17057">YIIDHMFEFDPRITKYEKICYMVDGKSAVVSIDPGTRIYREKGPEINLHRWIRDVQEAFDGQLIPYEWVADYVGVTRASLLKKIKKGNLTVLVFEMQEEVRGVLGSKRERMRREYKYVPQKECDGWRSDLIEKLRIARRNNKK</sequence>
<name>A0A3B1DCP2_9ZZZZ</name>
<gene>
    <name evidence="1" type="ORF">MNBD_PLANCTO02-489</name>
</gene>
<evidence type="ECO:0000313" key="1">
    <source>
        <dbReference type="EMBL" id="VAX40596.1"/>
    </source>
</evidence>
<organism evidence="1">
    <name type="scientific">hydrothermal vent metagenome</name>
    <dbReference type="NCBI Taxonomy" id="652676"/>
    <lineage>
        <taxon>unclassified sequences</taxon>
        <taxon>metagenomes</taxon>
        <taxon>ecological metagenomes</taxon>
    </lineage>
</organism>
<dbReference type="AlphaFoldDB" id="A0A3B1DCP2"/>
<feature type="non-terminal residue" evidence="1">
    <location>
        <position position="1"/>
    </location>
</feature>
<reference evidence="1" key="1">
    <citation type="submission" date="2018-06" db="EMBL/GenBank/DDBJ databases">
        <authorList>
            <person name="Zhirakovskaya E."/>
        </authorList>
    </citation>
    <scope>NUCLEOTIDE SEQUENCE</scope>
</reference>
<protein>
    <submittedName>
        <fullName evidence="1">Uncharacterized protein</fullName>
    </submittedName>
</protein>